<dbReference type="AlphaFoldDB" id="T2G967"/>
<reference evidence="2" key="2">
    <citation type="submission" date="2013-07" db="EMBL/GenBank/DDBJ databases">
        <authorList>
            <person name="Morais-Silva F.O."/>
            <person name="Rezende A.M."/>
            <person name="Pimentel C."/>
            <person name="Resende D.M."/>
            <person name="Santos C.I."/>
            <person name="Clemente C."/>
            <person name="de Oliveira L.M."/>
            <person name="da Silva S.M."/>
            <person name="Costa D.A."/>
            <person name="Varela-Raposo A."/>
            <person name="Horacio E.C.A."/>
            <person name="Matos M."/>
            <person name="Flores O."/>
            <person name="Ruiz J.C."/>
            <person name="Rodrigues-Pousada C."/>
        </authorList>
    </citation>
    <scope>NUCLEOTIDE SEQUENCE [LARGE SCALE GENOMIC DNA]</scope>
    <source>
        <strain evidence="2">ATCC 19364 / DSM 1382 / NCIMB 9332 / VKM B-1759</strain>
    </source>
</reference>
<dbReference type="InterPro" id="IPR009752">
    <property type="entry name" value="Phage_Mu_GpJ"/>
</dbReference>
<name>T2G967_MEGG1</name>
<sequence>MYCTVPDVLALLPEAEVLQLADDALTGDLAAPEVQAVLAEAIEQAGREIDAFVQAVRPVPLTPVPGLIANLAAKLAGHNLWLRRPGVTEPEAWKDETARCRRLLEHIALGKLALGAPAGADPATEPATDNAPAFAKGESVMDTYTGGW</sequence>
<gene>
    <name evidence="1" type="ORF">DGI_0953</name>
</gene>
<proteinExistence type="predicted"/>
<dbReference type="Pfam" id="PF07030">
    <property type="entry name" value="Phage_Mu_Gp36"/>
    <property type="match status" value="1"/>
</dbReference>
<dbReference type="EMBL" id="CP006585">
    <property type="protein sequence ID" value="AGW12838.1"/>
    <property type="molecule type" value="Genomic_DNA"/>
</dbReference>
<dbReference type="HOGENOM" id="CLU_112375_0_1_7"/>
<evidence type="ECO:0000313" key="1">
    <source>
        <dbReference type="EMBL" id="AGW12838.1"/>
    </source>
</evidence>
<reference evidence="1 2" key="1">
    <citation type="journal article" date="2013" name="J. Bacteriol.">
        <title>Roles of HynAB and Ech, the only two hydrogenases found in the model sulfate reducer Desulfovibrio gigas.</title>
        <authorList>
            <person name="Morais-Silva F.O."/>
            <person name="Santos C.I."/>
            <person name="Rodrigues R."/>
            <person name="Pereira I.A."/>
            <person name="Rodrigues-Pousada C."/>
        </authorList>
    </citation>
    <scope>NUCLEOTIDE SEQUENCE [LARGE SCALE GENOMIC DNA]</scope>
    <source>
        <strain evidence="2">ATCC 19364 / DSM 1382 / NCIMB 9332 / VKM B-1759</strain>
    </source>
</reference>
<accession>T2G967</accession>
<dbReference type="Proteomes" id="UP000016587">
    <property type="component" value="Chromosome"/>
</dbReference>
<dbReference type="PATRIC" id="fig|1121448.10.peg.954"/>
<evidence type="ECO:0000313" key="2">
    <source>
        <dbReference type="Proteomes" id="UP000016587"/>
    </source>
</evidence>
<dbReference type="RefSeq" id="WP_021759546.1">
    <property type="nucleotide sequence ID" value="NC_022444.1"/>
</dbReference>
<dbReference type="STRING" id="1121448.DGI_0953"/>
<dbReference type="KEGG" id="dgg:DGI_0953"/>
<keyword evidence="2" id="KW-1185">Reference proteome</keyword>
<evidence type="ECO:0008006" key="3">
    <source>
        <dbReference type="Google" id="ProtNLM"/>
    </source>
</evidence>
<organism evidence="1 2">
    <name type="scientific">Megalodesulfovibrio gigas (strain ATCC 19364 / DSM 1382 / NCIMB 9332 / VKM B-1759)</name>
    <name type="common">Desulfovibrio gigas</name>
    <dbReference type="NCBI Taxonomy" id="1121448"/>
    <lineage>
        <taxon>Bacteria</taxon>
        <taxon>Pseudomonadati</taxon>
        <taxon>Thermodesulfobacteriota</taxon>
        <taxon>Desulfovibrionia</taxon>
        <taxon>Desulfovibrionales</taxon>
        <taxon>Desulfovibrionaceae</taxon>
        <taxon>Megalodesulfovibrio</taxon>
    </lineage>
</organism>
<dbReference type="eggNOG" id="COG4387">
    <property type="taxonomic scope" value="Bacteria"/>
</dbReference>
<protein>
    <recommendedName>
        <fullName evidence="3">DUF1320 domain-containing protein</fullName>
    </recommendedName>
</protein>